<sequence>MTIQDIMARQWSVNQLTIMGPISKMTDESARFRLTPETASAAFIALHTGEAIHRFAKMIFNYDSSLEAQAMGGVTDDGRMLDLSVVMQVLNSGFALIAEQIKQTSDEQWTEIVATPFGEIPRMGVLQFLMHHNSYHCGQISQAIKKGKLHA</sequence>
<keyword evidence="2" id="KW-0479">Metal-binding</keyword>
<proteinExistence type="inferred from homology"/>
<keyword evidence="4" id="KW-1185">Reference proteome</keyword>
<dbReference type="EMBL" id="JAFMYW010000007">
    <property type="protein sequence ID" value="MBO0951415.1"/>
    <property type="molecule type" value="Genomic_DNA"/>
</dbReference>
<reference evidence="3 4" key="1">
    <citation type="submission" date="2021-03" db="EMBL/GenBank/DDBJ databases">
        <title>Fibrella sp. HMF5405 genome sequencing and assembly.</title>
        <authorList>
            <person name="Kang H."/>
            <person name="Kim H."/>
            <person name="Bae S."/>
            <person name="Joh K."/>
        </authorList>
    </citation>
    <scope>NUCLEOTIDE SEQUENCE [LARGE SCALE GENOMIC DNA]</scope>
    <source>
        <strain evidence="3 4">HMF5405</strain>
    </source>
</reference>
<comment type="similarity">
    <text evidence="1">Belongs to the DinB family.</text>
</comment>
<dbReference type="Pfam" id="PF05163">
    <property type="entry name" value="DinB"/>
    <property type="match status" value="1"/>
</dbReference>
<accession>A0ABS3JN28</accession>
<dbReference type="SUPFAM" id="SSF109854">
    <property type="entry name" value="DinB/YfiT-like putative metalloenzymes"/>
    <property type="match status" value="1"/>
</dbReference>
<organism evidence="3 4">
    <name type="scientific">Fibrella forsythiae</name>
    <dbReference type="NCBI Taxonomy" id="2817061"/>
    <lineage>
        <taxon>Bacteria</taxon>
        <taxon>Pseudomonadati</taxon>
        <taxon>Bacteroidota</taxon>
        <taxon>Cytophagia</taxon>
        <taxon>Cytophagales</taxon>
        <taxon>Spirosomataceae</taxon>
        <taxon>Fibrella</taxon>
    </lineage>
</organism>
<dbReference type="Proteomes" id="UP000664628">
    <property type="component" value="Unassembled WGS sequence"/>
</dbReference>
<dbReference type="InterPro" id="IPR034660">
    <property type="entry name" value="DinB/YfiT-like"/>
</dbReference>
<dbReference type="Gene3D" id="1.20.120.450">
    <property type="entry name" value="dinb family like domain"/>
    <property type="match status" value="1"/>
</dbReference>
<protein>
    <submittedName>
        <fullName evidence="3">DinB family protein</fullName>
    </submittedName>
</protein>
<name>A0ABS3JN28_9BACT</name>
<evidence type="ECO:0000313" key="4">
    <source>
        <dbReference type="Proteomes" id="UP000664628"/>
    </source>
</evidence>
<dbReference type="InterPro" id="IPR007837">
    <property type="entry name" value="DinB"/>
</dbReference>
<evidence type="ECO:0000256" key="2">
    <source>
        <dbReference type="ARBA" id="ARBA00022723"/>
    </source>
</evidence>
<evidence type="ECO:0000313" key="3">
    <source>
        <dbReference type="EMBL" id="MBO0951415.1"/>
    </source>
</evidence>
<gene>
    <name evidence="3" type="ORF">J2I46_22720</name>
</gene>
<comment type="caution">
    <text evidence="3">The sequence shown here is derived from an EMBL/GenBank/DDBJ whole genome shotgun (WGS) entry which is preliminary data.</text>
</comment>
<dbReference type="RefSeq" id="WP_207331353.1">
    <property type="nucleotide sequence ID" value="NZ_JAFMYW010000007.1"/>
</dbReference>
<evidence type="ECO:0000256" key="1">
    <source>
        <dbReference type="ARBA" id="ARBA00008635"/>
    </source>
</evidence>